<keyword evidence="1" id="KW-0472">Membrane</keyword>
<organism evidence="2 3">
    <name type="scientific">Streptomyces brasiliensis</name>
    <dbReference type="NCBI Taxonomy" id="1954"/>
    <lineage>
        <taxon>Bacteria</taxon>
        <taxon>Bacillati</taxon>
        <taxon>Actinomycetota</taxon>
        <taxon>Actinomycetes</taxon>
        <taxon>Kitasatosporales</taxon>
        <taxon>Streptomycetaceae</taxon>
        <taxon>Streptomyces</taxon>
    </lineage>
</organism>
<evidence type="ECO:0000313" key="3">
    <source>
        <dbReference type="Proteomes" id="UP000657574"/>
    </source>
</evidence>
<protein>
    <recommendedName>
        <fullName evidence="4">Transmembrane protein</fullName>
    </recommendedName>
</protein>
<dbReference type="EMBL" id="BMQA01000007">
    <property type="protein sequence ID" value="GGJ16582.1"/>
    <property type="molecule type" value="Genomic_DNA"/>
</dbReference>
<keyword evidence="3" id="KW-1185">Reference proteome</keyword>
<dbReference type="Proteomes" id="UP000657574">
    <property type="component" value="Unassembled WGS sequence"/>
</dbReference>
<evidence type="ECO:0008006" key="4">
    <source>
        <dbReference type="Google" id="ProtNLM"/>
    </source>
</evidence>
<evidence type="ECO:0000256" key="1">
    <source>
        <dbReference type="SAM" id="Phobius"/>
    </source>
</evidence>
<reference evidence="2" key="1">
    <citation type="journal article" date="2014" name="Int. J. Syst. Evol. Microbiol.">
        <title>Complete genome sequence of Corynebacterium casei LMG S-19264T (=DSM 44701T), isolated from a smear-ripened cheese.</title>
        <authorList>
            <consortium name="US DOE Joint Genome Institute (JGI-PGF)"/>
            <person name="Walter F."/>
            <person name="Albersmeier A."/>
            <person name="Kalinowski J."/>
            <person name="Ruckert C."/>
        </authorList>
    </citation>
    <scope>NUCLEOTIDE SEQUENCE</scope>
    <source>
        <strain evidence="2">JCM 3086</strain>
    </source>
</reference>
<dbReference type="AlphaFoldDB" id="A0A917NPI9"/>
<comment type="caution">
    <text evidence="2">The sequence shown here is derived from an EMBL/GenBank/DDBJ whole genome shotgun (WGS) entry which is preliminary data.</text>
</comment>
<name>A0A917NPI9_9ACTN</name>
<proteinExistence type="predicted"/>
<gene>
    <name evidence="2" type="ORF">GCM10010121_029140</name>
</gene>
<reference evidence="2" key="2">
    <citation type="submission" date="2020-09" db="EMBL/GenBank/DDBJ databases">
        <authorList>
            <person name="Sun Q."/>
            <person name="Ohkuma M."/>
        </authorList>
    </citation>
    <scope>NUCLEOTIDE SEQUENCE</scope>
    <source>
        <strain evidence="2">JCM 3086</strain>
    </source>
</reference>
<sequence length="80" mass="9013">MSTIASPARRRAREDSVNVASPSPFYSFSAGIMLVELLVVPVLHTMGDKARQYMARWDDFRSRELIADDRRTPPSRSDGT</sequence>
<feature type="transmembrane region" description="Helical" evidence="1">
    <location>
        <begin position="25"/>
        <end position="46"/>
    </location>
</feature>
<accession>A0A917NPI9</accession>
<keyword evidence="1" id="KW-1133">Transmembrane helix</keyword>
<keyword evidence="1" id="KW-0812">Transmembrane</keyword>
<evidence type="ECO:0000313" key="2">
    <source>
        <dbReference type="EMBL" id="GGJ16582.1"/>
    </source>
</evidence>